<accession>A0A1Y1HJX7</accession>
<feature type="signal peptide" evidence="2">
    <location>
        <begin position="1"/>
        <end position="24"/>
    </location>
</feature>
<keyword evidence="4" id="KW-1185">Reference proteome</keyword>
<feature type="compositionally biased region" description="Pro residues" evidence="1">
    <location>
        <begin position="132"/>
        <end position="160"/>
    </location>
</feature>
<proteinExistence type="predicted"/>
<gene>
    <name evidence="3" type="ORF">KFL_000090690</name>
</gene>
<feature type="chain" id="PRO_5012101249" evidence="2">
    <location>
        <begin position="25"/>
        <end position="170"/>
    </location>
</feature>
<dbReference type="AlphaFoldDB" id="A0A1Y1HJX7"/>
<evidence type="ECO:0000313" key="4">
    <source>
        <dbReference type="Proteomes" id="UP000054558"/>
    </source>
</evidence>
<evidence type="ECO:0000313" key="3">
    <source>
        <dbReference type="EMBL" id="GAQ78223.1"/>
    </source>
</evidence>
<organism evidence="3 4">
    <name type="scientific">Klebsormidium nitens</name>
    <name type="common">Green alga</name>
    <name type="synonym">Ulothrix nitens</name>
    <dbReference type="NCBI Taxonomy" id="105231"/>
    <lineage>
        <taxon>Eukaryota</taxon>
        <taxon>Viridiplantae</taxon>
        <taxon>Streptophyta</taxon>
        <taxon>Klebsormidiophyceae</taxon>
        <taxon>Klebsormidiales</taxon>
        <taxon>Klebsormidiaceae</taxon>
        <taxon>Klebsormidium</taxon>
    </lineage>
</organism>
<sequence length="170" mass="17066">MALEDRVALLGVLLLLSLANQAFAATISQALFASNSSHEIGHALTQRSLLQAAGTFVCPGVAFGLCPFFGLGQFGNTIPLCCPAFIGCPTTLIAILLNCAAATAVPGVPTPPVTAPPVTTPPITAPPVTIPPVTTPPVTAPPITTPPVTIPPVTAPPVTTPPTSTRLPGP</sequence>
<dbReference type="EMBL" id="DF236958">
    <property type="protein sequence ID" value="GAQ78223.1"/>
    <property type="molecule type" value="Genomic_DNA"/>
</dbReference>
<reference evidence="3 4" key="1">
    <citation type="journal article" date="2014" name="Nat. Commun.">
        <title>Klebsormidium flaccidum genome reveals primary factors for plant terrestrial adaptation.</title>
        <authorList>
            <person name="Hori K."/>
            <person name="Maruyama F."/>
            <person name="Fujisawa T."/>
            <person name="Togashi T."/>
            <person name="Yamamoto N."/>
            <person name="Seo M."/>
            <person name="Sato S."/>
            <person name="Yamada T."/>
            <person name="Mori H."/>
            <person name="Tajima N."/>
            <person name="Moriyama T."/>
            <person name="Ikeuchi M."/>
            <person name="Watanabe M."/>
            <person name="Wada H."/>
            <person name="Kobayashi K."/>
            <person name="Saito M."/>
            <person name="Masuda T."/>
            <person name="Sasaki-Sekimoto Y."/>
            <person name="Mashiguchi K."/>
            <person name="Awai K."/>
            <person name="Shimojima M."/>
            <person name="Masuda S."/>
            <person name="Iwai M."/>
            <person name="Nobusawa T."/>
            <person name="Narise T."/>
            <person name="Kondo S."/>
            <person name="Saito H."/>
            <person name="Sato R."/>
            <person name="Murakawa M."/>
            <person name="Ihara Y."/>
            <person name="Oshima-Yamada Y."/>
            <person name="Ohtaka K."/>
            <person name="Satoh M."/>
            <person name="Sonobe K."/>
            <person name="Ishii M."/>
            <person name="Ohtani R."/>
            <person name="Kanamori-Sato M."/>
            <person name="Honoki R."/>
            <person name="Miyazaki D."/>
            <person name="Mochizuki H."/>
            <person name="Umetsu J."/>
            <person name="Higashi K."/>
            <person name="Shibata D."/>
            <person name="Kamiya Y."/>
            <person name="Sato N."/>
            <person name="Nakamura Y."/>
            <person name="Tabata S."/>
            <person name="Ida S."/>
            <person name="Kurokawa K."/>
            <person name="Ohta H."/>
        </authorList>
    </citation>
    <scope>NUCLEOTIDE SEQUENCE [LARGE SCALE GENOMIC DNA]</scope>
    <source>
        <strain evidence="3 4">NIES-2285</strain>
    </source>
</reference>
<protein>
    <submittedName>
        <fullName evidence="3">Uncharacterized protein</fullName>
    </submittedName>
</protein>
<evidence type="ECO:0000256" key="2">
    <source>
        <dbReference type="SAM" id="SignalP"/>
    </source>
</evidence>
<feature type="region of interest" description="Disordered" evidence="1">
    <location>
        <begin position="132"/>
        <end position="170"/>
    </location>
</feature>
<evidence type="ECO:0000256" key="1">
    <source>
        <dbReference type="SAM" id="MobiDB-lite"/>
    </source>
</evidence>
<feature type="non-terminal residue" evidence="3">
    <location>
        <position position="170"/>
    </location>
</feature>
<keyword evidence="2" id="KW-0732">Signal</keyword>
<name>A0A1Y1HJX7_KLENI</name>
<dbReference type="Proteomes" id="UP000054558">
    <property type="component" value="Unassembled WGS sequence"/>
</dbReference>